<dbReference type="AlphaFoldDB" id="A0AAD8FPL6"/>
<dbReference type="Proteomes" id="UP001233172">
    <property type="component" value="Unassembled WGS sequence"/>
</dbReference>
<feature type="region of interest" description="Disordered" evidence="1">
    <location>
        <begin position="1"/>
        <end position="29"/>
    </location>
</feature>
<dbReference type="EMBL" id="JASAOG010000001">
    <property type="protein sequence ID" value="KAK0070386.1"/>
    <property type="molecule type" value="Genomic_DNA"/>
</dbReference>
<evidence type="ECO:0000256" key="1">
    <source>
        <dbReference type="SAM" id="MobiDB-lite"/>
    </source>
</evidence>
<evidence type="ECO:0000313" key="2">
    <source>
        <dbReference type="EMBL" id="KAK0070386.1"/>
    </source>
</evidence>
<accession>A0AAD8FPL6</accession>
<feature type="compositionally biased region" description="Polar residues" evidence="1">
    <location>
        <begin position="1"/>
        <end position="20"/>
    </location>
</feature>
<reference evidence="2" key="2">
    <citation type="submission" date="2023-04" db="EMBL/GenBank/DDBJ databases">
        <authorList>
            <person name="Bu L."/>
            <person name="Lu L."/>
            <person name="Laidemitt M.R."/>
            <person name="Zhang S.M."/>
            <person name="Mutuku M."/>
            <person name="Mkoji G."/>
            <person name="Steinauer M."/>
            <person name="Loker E.S."/>
        </authorList>
    </citation>
    <scope>NUCLEOTIDE SEQUENCE</scope>
    <source>
        <strain evidence="2">KasaAsao</strain>
        <tissue evidence="2">Whole Snail</tissue>
    </source>
</reference>
<sequence>MGTSGTNQRPAPDRSTQVISVSKRAVRRPDLRMTKPRDLDIRRGPWRPTSTDDAVRGKMEFLSVGPASLAQFFF</sequence>
<comment type="caution">
    <text evidence="2">The sequence shown here is derived from an EMBL/GenBank/DDBJ whole genome shotgun (WGS) entry which is preliminary data.</text>
</comment>
<proteinExistence type="predicted"/>
<gene>
    <name evidence="2" type="ORF">Bpfe_000369</name>
</gene>
<reference evidence="2" key="1">
    <citation type="journal article" date="2023" name="PLoS Negl. Trop. Dis.">
        <title>A genome sequence for Biomphalaria pfeifferi, the major vector snail for the human-infecting parasite Schistosoma mansoni.</title>
        <authorList>
            <person name="Bu L."/>
            <person name="Lu L."/>
            <person name="Laidemitt M.R."/>
            <person name="Zhang S.M."/>
            <person name="Mutuku M."/>
            <person name="Mkoji G."/>
            <person name="Steinauer M."/>
            <person name="Loker E.S."/>
        </authorList>
    </citation>
    <scope>NUCLEOTIDE SEQUENCE</scope>
    <source>
        <strain evidence="2">KasaAsao</strain>
    </source>
</reference>
<protein>
    <submittedName>
        <fullName evidence="2">Uncharacterized protein</fullName>
    </submittedName>
</protein>
<keyword evidence="3" id="KW-1185">Reference proteome</keyword>
<evidence type="ECO:0000313" key="3">
    <source>
        <dbReference type="Proteomes" id="UP001233172"/>
    </source>
</evidence>
<name>A0AAD8FPL6_BIOPF</name>
<organism evidence="2 3">
    <name type="scientific">Biomphalaria pfeifferi</name>
    <name type="common">Bloodfluke planorb</name>
    <name type="synonym">Freshwater snail</name>
    <dbReference type="NCBI Taxonomy" id="112525"/>
    <lineage>
        <taxon>Eukaryota</taxon>
        <taxon>Metazoa</taxon>
        <taxon>Spiralia</taxon>
        <taxon>Lophotrochozoa</taxon>
        <taxon>Mollusca</taxon>
        <taxon>Gastropoda</taxon>
        <taxon>Heterobranchia</taxon>
        <taxon>Euthyneura</taxon>
        <taxon>Panpulmonata</taxon>
        <taxon>Hygrophila</taxon>
        <taxon>Lymnaeoidea</taxon>
        <taxon>Planorbidae</taxon>
        <taxon>Biomphalaria</taxon>
    </lineage>
</organism>